<proteinExistence type="predicted"/>
<keyword evidence="2" id="KW-1185">Reference proteome</keyword>
<dbReference type="InterPro" id="IPR036894">
    <property type="entry name" value="YbaB-like_sf"/>
</dbReference>
<dbReference type="InterPro" id="IPR004401">
    <property type="entry name" value="YbaB/EbfC"/>
</dbReference>
<name>A0ABV4CTK7_9PSEU</name>
<dbReference type="RefSeq" id="WP_345367069.1">
    <property type="nucleotide sequence ID" value="NZ_BAABII010000017.1"/>
</dbReference>
<protein>
    <submittedName>
        <fullName evidence="1">YbaB/EbfC family nucleoid-associated protein</fullName>
    </submittedName>
</protein>
<organism evidence="1 2">
    <name type="scientific">Saccharopolyspora cebuensis</name>
    <dbReference type="NCBI Taxonomy" id="418759"/>
    <lineage>
        <taxon>Bacteria</taxon>
        <taxon>Bacillati</taxon>
        <taxon>Actinomycetota</taxon>
        <taxon>Actinomycetes</taxon>
        <taxon>Pseudonocardiales</taxon>
        <taxon>Pseudonocardiaceae</taxon>
        <taxon>Saccharopolyspora</taxon>
    </lineage>
</organism>
<gene>
    <name evidence="1" type="ORF">AB8O55_27245</name>
</gene>
<dbReference type="Pfam" id="PF02575">
    <property type="entry name" value="YbaB_DNA_bd"/>
    <property type="match status" value="1"/>
</dbReference>
<sequence>MGDVDDEVRGSGAAAEGAVRAVLDANGRLTGLELEPELLERGAPAVAEAVREAVTAAQDDLAERLRTDSGAMGAFEDQLDQLTAGFEKAIEKVTRDLADAQKRLEG</sequence>
<dbReference type="Proteomes" id="UP001564626">
    <property type="component" value="Unassembled WGS sequence"/>
</dbReference>
<dbReference type="SUPFAM" id="SSF82607">
    <property type="entry name" value="YbaB-like"/>
    <property type="match status" value="1"/>
</dbReference>
<reference evidence="1 2" key="1">
    <citation type="submission" date="2024-08" db="EMBL/GenBank/DDBJ databases">
        <title>Genome mining of Saccharopolyspora cebuensis PGLac3 from Nigerian medicinal plant.</title>
        <authorList>
            <person name="Ezeobiora C.E."/>
            <person name="Igbokwe N.H."/>
            <person name="Amin D.H."/>
            <person name="Mendie U.E."/>
        </authorList>
    </citation>
    <scope>NUCLEOTIDE SEQUENCE [LARGE SCALE GENOMIC DNA]</scope>
    <source>
        <strain evidence="1 2">PGLac3</strain>
    </source>
</reference>
<evidence type="ECO:0000313" key="2">
    <source>
        <dbReference type="Proteomes" id="UP001564626"/>
    </source>
</evidence>
<dbReference type="Gene3D" id="3.30.1310.10">
    <property type="entry name" value="Nucleoid-associated protein YbaB-like domain"/>
    <property type="match status" value="1"/>
</dbReference>
<dbReference type="EMBL" id="JBGEHV010000078">
    <property type="protein sequence ID" value="MEY8043121.1"/>
    <property type="molecule type" value="Genomic_DNA"/>
</dbReference>
<evidence type="ECO:0000313" key="1">
    <source>
        <dbReference type="EMBL" id="MEY8043121.1"/>
    </source>
</evidence>
<accession>A0ABV4CTK7</accession>
<comment type="caution">
    <text evidence="1">The sequence shown here is derived from an EMBL/GenBank/DDBJ whole genome shotgun (WGS) entry which is preliminary data.</text>
</comment>